<accession>A0A0S4JRU6</accession>
<dbReference type="VEuPathDB" id="TriTrypDB:BSAL_40635"/>
<gene>
    <name evidence="1" type="ORF">BSAL_40635</name>
</gene>
<keyword evidence="2" id="KW-1185">Reference proteome</keyword>
<dbReference type="Proteomes" id="UP000051952">
    <property type="component" value="Unassembled WGS sequence"/>
</dbReference>
<organism evidence="1 2">
    <name type="scientific">Bodo saltans</name>
    <name type="common">Flagellated protozoan</name>
    <dbReference type="NCBI Taxonomy" id="75058"/>
    <lineage>
        <taxon>Eukaryota</taxon>
        <taxon>Discoba</taxon>
        <taxon>Euglenozoa</taxon>
        <taxon>Kinetoplastea</taxon>
        <taxon>Metakinetoplastina</taxon>
        <taxon>Eubodonida</taxon>
        <taxon>Bodonidae</taxon>
        <taxon>Bodo</taxon>
    </lineage>
</organism>
<proteinExistence type="predicted"/>
<dbReference type="EMBL" id="CYKH01002117">
    <property type="protein sequence ID" value="CUG93076.1"/>
    <property type="molecule type" value="Genomic_DNA"/>
</dbReference>
<protein>
    <submittedName>
        <fullName evidence="1">Uncharacterized protein</fullName>
    </submittedName>
</protein>
<dbReference type="AlphaFoldDB" id="A0A0S4JRU6"/>
<name>A0A0S4JRU6_BODSA</name>
<evidence type="ECO:0000313" key="1">
    <source>
        <dbReference type="EMBL" id="CUG93076.1"/>
    </source>
</evidence>
<reference evidence="2" key="1">
    <citation type="submission" date="2015-09" db="EMBL/GenBank/DDBJ databases">
        <authorList>
            <consortium name="Pathogen Informatics"/>
        </authorList>
    </citation>
    <scope>NUCLEOTIDE SEQUENCE [LARGE SCALE GENOMIC DNA]</scope>
    <source>
        <strain evidence="2">Lake Konstanz</strain>
    </source>
</reference>
<evidence type="ECO:0000313" key="2">
    <source>
        <dbReference type="Proteomes" id="UP000051952"/>
    </source>
</evidence>
<sequence length="269" mass="29006">MLSKGVIEKVSHTLDGSTNGAPAHLLSEASSFLLREIGSSPCSSSGSRISASLSNRLQNSSDAAALGVTPNEACSIGLTAWADAQWARCVTLSKSQECKSVFLDILLLYQGHVLATRPHHVSTLANRHVAASRPLRTTTRNIKNRAIASLWARESVLLGAHAPTSIGGNITSIRGHLYSFTYLLGLLRDPVRWNACKDVDVYRRVTLLSPQWSAPRTAVDVAGGLDYGAANRGELGPKFRARLSPYVLSNEWSDEEVDALSTILLNDDD</sequence>